<comment type="caution">
    <text evidence="7">The sequence shown here is derived from an EMBL/GenBank/DDBJ whole genome shotgun (WGS) entry which is preliminary data.</text>
</comment>
<sequence length="1097" mass="121363">MLDARTSHVEAPACHFLRLQIPQGCSTCHSSAATILAQPQSPPRIASRTRSSSLESKVARTRSSSVKRAPSGPLQPSENGAEEMAEEAAPSQNLSTRVRAFAQWYLIVSAALIVPRLALSLLVGSETFILGVGSTLINHVLETVVLPAASVHRLARVLVFGYSRLVSCANWLGFTATAAHVLGAICVPVLCAFTLANLFKVAKVSSTWWEKHSPNFTSVAHAKSAFLNLNGSRRALMVGVCSAAASLLLPLMVAHTHGFVALLCGGVAIVAILFMPELLGFALTRILTDAVLKGYPMSFGRIVPIFYLTRGGRLQLLVDVQNFSFGNPPGFPNPHFVSARHVQVAMSCNARRLATFVYHLARHGWSKVDTLSPELDSDIFTDTDELLEQQELKLEDELDEETEQNLQQLSEEPDAVAKVTKIQAMFRGLSGRKESKKLRAELEDGEEERAYAVHKGGDREKGPITPSEQAVRRNRRKLTIKVERIEVNHAAVNFETHKGELNVCTLSRMLGESEMRRRGCLPKSGPLPNQLMVRIARASGVRAADANGLSDPFVTARVRDMVSSTQVCSATRNPVWDRTITFPVDDVSAVLELRVLDKDVMTTDDVIGTWVMPLKRLCINHRDAHAKGWFPLQNKKGLDDGKSGHIFLEVHWRHMVAKDKSWKNAVPKRARQQTPLDQLTHNSRETSLRIGNSIIARRWLKLYPIQFDWELFILRHAHVYITDLFRGRKGSTGVTREDVLKDSDSEESDSQLTRKATRKERRLQAEVVRVGRLELNNHNQLRPPEGTNALTLWDVLLKFALGVAPKVISVQSVASVQISLFHGFFGARSETRDDEGSKCGDKSEKGIMQFYMRRAGSIIGDIGDKLAVSKAALHRLNETFKRGSKSVSETTEKEEILASETMETYDDDEHRSYGLSGLLDLRKPRGTCAWRLRFAELKDGKMRYSGVSSKRSATLVHGTVPYQLWTRSVNLEECTRCEFDRNTGILTLTMGGKKPGPILLRATVSKRVTSQSEDNAPDFSEWHAAIHAFLAGEDGEDEKPVTMPQPSDSLSIAEELRRKMLEDYESSDGGTDADGKTETSFGGSAPGTPVPGSPRRP</sequence>
<evidence type="ECO:0000256" key="4">
    <source>
        <dbReference type="SAM" id="MobiDB-lite"/>
    </source>
</evidence>
<reference evidence="7" key="1">
    <citation type="submission" date="2020-10" db="EMBL/GenBank/DDBJ databases">
        <title>Unveiling of a novel bifunctional photoreceptor, Dualchrome1, isolated from a cosmopolitan green alga.</title>
        <authorList>
            <person name="Suzuki S."/>
            <person name="Kawachi M."/>
        </authorList>
    </citation>
    <scope>NUCLEOTIDE SEQUENCE</scope>
    <source>
        <strain evidence="7">NIES 2893</strain>
    </source>
</reference>
<evidence type="ECO:0000256" key="1">
    <source>
        <dbReference type="ARBA" id="ARBA00022723"/>
    </source>
</evidence>
<protein>
    <recommendedName>
        <fullName evidence="6">C2 domain-containing protein</fullName>
    </recommendedName>
</protein>
<dbReference type="Pfam" id="PF00168">
    <property type="entry name" value="C2"/>
    <property type="match status" value="1"/>
</dbReference>
<keyword evidence="1" id="KW-0479">Metal-binding</keyword>
<dbReference type="PROSITE" id="PS50004">
    <property type="entry name" value="C2"/>
    <property type="match status" value="1"/>
</dbReference>
<dbReference type="Gene3D" id="2.60.40.150">
    <property type="entry name" value="C2 domain"/>
    <property type="match status" value="1"/>
</dbReference>
<keyword evidence="5" id="KW-1133">Transmembrane helix</keyword>
<dbReference type="OrthoDB" id="511350at2759"/>
<feature type="compositionally biased region" description="Pro residues" evidence="4">
    <location>
        <begin position="1088"/>
        <end position="1097"/>
    </location>
</feature>
<evidence type="ECO:0000259" key="6">
    <source>
        <dbReference type="PROSITE" id="PS50004"/>
    </source>
</evidence>
<evidence type="ECO:0000313" key="7">
    <source>
        <dbReference type="EMBL" id="GHP04041.1"/>
    </source>
</evidence>
<feature type="compositionally biased region" description="Polar residues" evidence="4">
    <location>
        <begin position="48"/>
        <end position="66"/>
    </location>
</feature>
<name>A0A830HEM8_9CHLO</name>
<dbReference type="PROSITE" id="PS50096">
    <property type="entry name" value="IQ"/>
    <property type="match status" value="1"/>
</dbReference>
<dbReference type="PANTHER" id="PTHR45911">
    <property type="entry name" value="C2 DOMAIN-CONTAINING PROTEIN"/>
    <property type="match status" value="1"/>
</dbReference>
<proteinExistence type="predicted"/>
<evidence type="ECO:0000313" key="8">
    <source>
        <dbReference type="Proteomes" id="UP000660262"/>
    </source>
</evidence>
<feature type="region of interest" description="Disordered" evidence="4">
    <location>
        <begin position="735"/>
        <end position="758"/>
    </location>
</feature>
<keyword evidence="2" id="KW-0106">Calcium</keyword>
<feature type="coiled-coil region" evidence="3">
    <location>
        <begin position="384"/>
        <end position="412"/>
    </location>
</feature>
<keyword evidence="8" id="KW-1185">Reference proteome</keyword>
<dbReference type="SMART" id="SM00239">
    <property type="entry name" value="C2"/>
    <property type="match status" value="1"/>
</dbReference>
<gene>
    <name evidence="7" type="ORF">PPROV_000279500</name>
</gene>
<dbReference type="Proteomes" id="UP000660262">
    <property type="component" value="Unassembled WGS sequence"/>
</dbReference>
<dbReference type="GO" id="GO:0046872">
    <property type="term" value="F:metal ion binding"/>
    <property type="evidence" value="ECO:0007669"/>
    <property type="project" value="UniProtKB-KW"/>
</dbReference>
<evidence type="ECO:0000256" key="3">
    <source>
        <dbReference type="SAM" id="Coils"/>
    </source>
</evidence>
<dbReference type="EMBL" id="BNJQ01000006">
    <property type="protein sequence ID" value="GHP04041.1"/>
    <property type="molecule type" value="Genomic_DNA"/>
</dbReference>
<accession>A0A830HEM8</accession>
<evidence type="ECO:0000256" key="2">
    <source>
        <dbReference type="ARBA" id="ARBA00022837"/>
    </source>
</evidence>
<feature type="transmembrane region" description="Helical" evidence="5">
    <location>
        <begin position="104"/>
        <end position="122"/>
    </location>
</feature>
<feature type="transmembrane region" description="Helical" evidence="5">
    <location>
        <begin position="235"/>
        <end position="253"/>
    </location>
</feature>
<feature type="transmembrane region" description="Helical" evidence="5">
    <location>
        <begin position="128"/>
        <end position="147"/>
    </location>
</feature>
<feature type="transmembrane region" description="Helical" evidence="5">
    <location>
        <begin position="178"/>
        <end position="199"/>
    </location>
</feature>
<feature type="domain" description="C2" evidence="6">
    <location>
        <begin position="512"/>
        <end position="630"/>
    </location>
</feature>
<feature type="region of interest" description="Disordered" evidence="4">
    <location>
        <begin position="39"/>
        <end position="89"/>
    </location>
</feature>
<dbReference type="InterPro" id="IPR000008">
    <property type="entry name" value="C2_dom"/>
</dbReference>
<keyword evidence="3" id="KW-0175">Coiled coil</keyword>
<dbReference type="AlphaFoldDB" id="A0A830HEM8"/>
<keyword evidence="5" id="KW-0472">Membrane</keyword>
<organism evidence="7 8">
    <name type="scientific">Pycnococcus provasolii</name>
    <dbReference type="NCBI Taxonomy" id="41880"/>
    <lineage>
        <taxon>Eukaryota</taxon>
        <taxon>Viridiplantae</taxon>
        <taxon>Chlorophyta</taxon>
        <taxon>Pseudoscourfieldiophyceae</taxon>
        <taxon>Pseudoscourfieldiales</taxon>
        <taxon>Pycnococcaceae</taxon>
        <taxon>Pycnococcus</taxon>
    </lineage>
</organism>
<dbReference type="SUPFAM" id="SSF49562">
    <property type="entry name" value="C2 domain (Calcium/lipid-binding domain, CaLB)"/>
    <property type="match status" value="1"/>
</dbReference>
<feature type="transmembrane region" description="Helical" evidence="5">
    <location>
        <begin position="259"/>
        <end position="283"/>
    </location>
</feature>
<evidence type="ECO:0000256" key="5">
    <source>
        <dbReference type="SAM" id="Phobius"/>
    </source>
</evidence>
<dbReference type="InterPro" id="IPR035892">
    <property type="entry name" value="C2_domain_sf"/>
</dbReference>
<keyword evidence="5" id="KW-0812">Transmembrane</keyword>
<feature type="region of interest" description="Disordered" evidence="4">
    <location>
        <begin position="1034"/>
        <end position="1097"/>
    </location>
</feature>